<dbReference type="CDD" id="cd00051">
    <property type="entry name" value="EFh"/>
    <property type="match status" value="1"/>
</dbReference>
<feature type="domain" description="EF-hand" evidence="2">
    <location>
        <begin position="35"/>
        <end position="68"/>
    </location>
</feature>
<dbReference type="GO" id="GO:0005509">
    <property type="term" value="F:calcium ion binding"/>
    <property type="evidence" value="ECO:0007669"/>
    <property type="project" value="InterPro"/>
</dbReference>
<dbReference type="WBParaSite" id="maker-uti_cns_0042495-snap-gene-0.2-mRNA-1">
    <property type="protein sequence ID" value="maker-uti_cns_0042495-snap-gene-0.2-mRNA-1"/>
    <property type="gene ID" value="maker-uti_cns_0042495-snap-gene-0.2"/>
</dbReference>
<dbReference type="PANTHER" id="PTHR11886">
    <property type="entry name" value="DYNEIN LIGHT CHAIN"/>
    <property type="match status" value="1"/>
</dbReference>
<dbReference type="SUPFAM" id="SSF47473">
    <property type="entry name" value="EF-hand"/>
    <property type="match status" value="1"/>
</dbReference>
<dbReference type="Pfam" id="PF01221">
    <property type="entry name" value="Dynein_light"/>
    <property type="match status" value="1"/>
</dbReference>
<protein>
    <submittedName>
        <fullName evidence="4">EF-hand domain-containing protein</fullName>
    </submittedName>
</protein>
<dbReference type="SMART" id="SM00054">
    <property type="entry name" value="EFh"/>
    <property type="match status" value="2"/>
</dbReference>
<dbReference type="PANTHER" id="PTHR11886:SF35">
    <property type="entry name" value="DYNEIN LIGHT CHAIN"/>
    <property type="match status" value="1"/>
</dbReference>
<dbReference type="InterPro" id="IPR011992">
    <property type="entry name" value="EF-hand-dom_pair"/>
</dbReference>
<sequence length="182" mass="20855">MADFLTAFESIDTDFSGEITREELEAYCRKQNFDEKFVQKWLNLFDADNSGTISIDEYCDTLGLRPNTEYMEKVQVQRSNAAPADDDWMNGVKVIAVDKALNEDLMRLIVRLAREAQAKHTVEKDIAMYIKDRLDEKDQAAWQVVLGRFKYGSFVTHENGYMLHFFVDRSLSSSGALQTTDG</sequence>
<keyword evidence="1" id="KW-0106">Calcium</keyword>
<dbReference type="SMART" id="SM01375">
    <property type="entry name" value="Dynein_light"/>
    <property type="match status" value="1"/>
</dbReference>
<organism evidence="3 4">
    <name type="scientific">Macrostomum lignano</name>
    <dbReference type="NCBI Taxonomy" id="282301"/>
    <lineage>
        <taxon>Eukaryota</taxon>
        <taxon>Metazoa</taxon>
        <taxon>Spiralia</taxon>
        <taxon>Lophotrochozoa</taxon>
        <taxon>Platyhelminthes</taxon>
        <taxon>Rhabditophora</taxon>
        <taxon>Macrostomorpha</taxon>
        <taxon>Macrostomida</taxon>
        <taxon>Macrostomidae</taxon>
        <taxon>Macrostomum</taxon>
    </lineage>
</organism>
<evidence type="ECO:0000256" key="1">
    <source>
        <dbReference type="ARBA" id="ARBA00022837"/>
    </source>
</evidence>
<dbReference type="Gene3D" id="1.10.238.10">
    <property type="entry name" value="EF-hand"/>
    <property type="match status" value="1"/>
</dbReference>
<dbReference type="InterPro" id="IPR002048">
    <property type="entry name" value="EF_hand_dom"/>
</dbReference>
<dbReference type="GO" id="GO:0045505">
    <property type="term" value="F:dynein intermediate chain binding"/>
    <property type="evidence" value="ECO:0007669"/>
    <property type="project" value="TreeGrafter"/>
</dbReference>
<keyword evidence="3" id="KW-1185">Reference proteome</keyword>
<dbReference type="InterPro" id="IPR001372">
    <property type="entry name" value="Dynein_light_chain_typ-1/2"/>
</dbReference>
<proteinExistence type="predicted"/>
<dbReference type="PROSITE" id="PS50222">
    <property type="entry name" value="EF_HAND_2"/>
    <property type="match status" value="2"/>
</dbReference>
<dbReference type="Pfam" id="PF13499">
    <property type="entry name" value="EF-hand_7"/>
    <property type="match status" value="1"/>
</dbReference>
<dbReference type="SUPFAM" id="SSF54648">
    <property type="entry name" value="DLC"/>
    <property type="match status" value="1"/>
</dbReference>
<dbReference type="Proteomes" id="UP000095280">
    <property type="component" value="Unplaced"/>
</dbReference>
<reference evidence="4" key="1">
    <citation type="submission" date="2016-11" db="UniProtKB">
        <authorList>
            <consortium name="WormBaseParasite"/>
        </authorList>
    </citation>
    <scope>IDENTIFICATION</scope>
</reference>
<name>A0A1I8IZM7_9PLAT</name>
<evidence type="ECO:0000313" key="3">
    <source>
        <dbReference type="Proteomes" id="UP000095280"/>
    </source>
</evidence>
<feature type="domain" description="EF-hand" evidence="2">
    <location>
        <begin position="1"/>
        <end position="34"/>
    </location>
</feature>
<evidence type="ECO:0000259" key="2">
    <source>
        <dbReference type="PROSITE" id="PS50222"/>
    </source>
</evidence>
<dbReference type="InterPro" id="IPR037177">
    <property type="entry name" value="DLC_sf"/>
</dbReference>
<dbReference type="GO" id="GO:0007017">
    <property type="term" value="P:microtubule-based process"/>
    <property type="evidence" value="ECO:0007669"/>
    <property type="project" value="InterPro"/>
</dbReference>
<dbReference type="Gene3D" id="3.30.740.10">
    <property type="entry name" value="Protein Inhibitor Of Neuronal Nitric Oxide Synthase"/>
    <property type="match status" value="1"/>
</dbReference>
<evidence type="ECO:0000313" key="4">
    <source>
        <dbReference type="WBParaSite" id="maker-uti_cns_0042495-snap-gene-0.2-mRNA-1"/>
    </source>
</evidence>
<accession>A0A1I8IZM7</accession>
<dbReference type="PROSITE" id="PS00018">
    <property type="entry name" value="EF_HAND_1"/>
    <property type="match status" value="1"/>
</dbReference>
<dbReference type="AlphaFoldDB" id="A0A1I8IZM7"/>
<dbReference type="InterPro" id="IPR018247">
    <property type="entry name" value="EF_Hand_1_Ca_BS"/>
</dbReference>
<dbReference type="GO" id="GO:0005868">
    <property type="term" value="C:cytoplasmic dynein complex"/>
    <property type="evidence" value="ECO:0007669"/>
    <property type="project" value="TreeGrafter"/>
</dbReference>